<gene>
    <name evidence="1" type="ORF">DEO72_LG11g2192</name>
</gene>
<reference evidence="1 2" key="1">
    <citation type="submission" date="2019-04" db="EMBL/GenBank/DDBJ databases">
        <title>An improved genome assembly and genetic linkage map for asparagus bean, Vigna unguiculata ssp. sesquipedialis.</title>
        <authorList>
            <person name="Xia Q."/>
            <person name="Zhang R."/>
            <person name="Dong Y."/>
        </authorList>
    </citation>
    <scope>NUCLEOTIDE SEQUENCE [LARGE SCALE GENOMIC DNA]</scope>
    <source>
        <tissue evidence="1">Leaf</tissue>
    </source>
</reference>
<sequence length="151" mass="16939">MPTFRKKKPHLLELLLLPSSARVPKFLKFTFSLAIVLLTVEVPYEPISRKTVARPANLAQASQSRLGEMDRDSPKPFYVKGHPGDQLIFLGSEYLAQARGVSPKRDPALALVSLFEPSPRRRGLAWARTSRLSEGLGETVRYWVALLLLDD</sequence>
<accession>A0A4D6NMX7</accession>
<dbReference type="AlphaFoldDB" id="A0A4D6NMX7"/>
<organism evidence="1 2">
    <name type="scientific">Vigna unguiculata</name>
    <name type="common">Cowpea</name>
    <dbReference type="NCBI Taxonomy" id="3917"/>
    <lineage>
        <taxon>Eukaryota</taxon>
        <taxon>Viridiplantae</taxon>
        <taxon>Streptophyta</taxon>
        <taxon>Embryophyta</taxon>
        <taxon>Tracheophyta</taxon>
        <taxon>Spermatophyta</taxon>
        <taxon>Magnoliopsida</taxon>
        <taxon>eudicotyledons</taxon>
        <taxon>Gunneridae</taxon>
        <taxon>Pentapetalae</taxon>
        <taxon>rosids</taxon>
        <taxon>fabids</taxon>
        <taxon>Fabales</taxon>
        <taxon>Fabaceae</taxon>
        <taxon>Papilionoideae</taxon>
        <taxon>50 kb inversion clade</taxon>
        <taxon>NPAAA clade</taxon>
        <taxon>indigoferoid/millettioid clade</taxon>
        <taxon>Phaseoleae</taxon>
        <taxon>Vigna</taxon>
    </lineage>
</organism>
<evidence type="ECO:0000313" key="1">
    <source>
        <dbReference type="EMBL" id="QCE15183.1"/>
    </source>
</evidence>
<keyword evidence="2" id="KW-1185">Reference proteome</keyword>
<dbReference type="EMBL" id="CP039355">
    <property type="protein sequence ID" value="QCE15183.1"/>
    <property type="molecule type" value="Genomic_DNA"/>
</dbReference>
<dbReference type="Proteomes" id="UP000501690">
    <property type="component" value="Linkage Group LG11"/>
</dbReference>
<evidence type="ECO:0000313" key="2">
    <source>
        <dbReference type="Proteomes" id="UP000501690"/>
    </source>
</evidence>
<proteinExistence type="predicted"/>
<protein>
    <submittedName>
        <fullName evidence="1">Uncharacterized protein</fullName>
    </submittedName>
</protein>
<name>A0A4D6NMX7_VIGUN</name>